<sequence length="33" mass="3938">MSYFILYSTLKYCIKVIKMYAFQTSMILVSHTL</sequence>
<name>A0A2P2NCG4_RHIMU</name>
<protein>
    <submittedName>
        <fullName evidence="1">Uncharacterized protein</fullName>
    </submittedName>
</protein>
<dbReference type="EMBL" id="GGEC01059681">
    <property type="protein sequence ID" value="MBX40165.1"/>
    <property type="molecule type" value="Transcribed_RNA"/>
</dbReference>
<dbReference type="AlphaFoldDB" id="A0A2P2NCG4"/>
<organism evidence="1">
    <name type="scientific">Rhizophora mucronata</name>
    <name type="common">Asiatic mangrove</name>
    <dbReference type="NCBI Taxonomy" id="61149"/>
    <lineage>
        <taxon>Eukaryota</taxon>
        <taxon>Viridiplantae</taxon>
        <taxon>Streptophyta</taxon>
        <taxon>Embryophyta</taxon>
        <taxon>Tracheophyta</taxon>
        <taxon>Spermatophyta</taxon>
        <taxon>Magnoliopsida</taxon>
        <taxon>eudicotyledons</taxon>
        <taxon>Gunneridae</taxon>
        <taxon>Pentapetalae</taxon>
        <taxon>rosids</taxon>
        <taxon>fabids</taxon>
        <taxon>Malpighiales</taxon>
        <taxon>Rhizophoraceae</taxon>
        <taxon>Rhizophora</taxon>
    </lineage>
</organism>
<reference evidence="1" key="1">
    <citation type="submission" date="2018-02" db="EMBL/GenBank/DDBJ databases">
        <title>Rhizophora mucronata_Transcriptome.</title>
        <authorList>
            <person name="Meera S.P."/>
            <person name="Sreeshan A."/>
            <person name="Augustine A."/>
        </authorList>
    </citation>
    <scope>NUCLEOTIDE SEQUENCE</scope>
    <source>
        <tissue evidence="1">Leaf</tissue>
    </source>
</reference>
<proteinExistence type="predicted"/>
<evidence type="ECO:0000313" key="1">
    <source>
        <dbReference type="EMBL" id="MBX40165.1"/>
    </source>
</evidence>
<accession>A0A2P2NCG4</accession>